<reference evidence="5 6" key="1">
    <citation type="submission" date="2020-10" db="EMBL/GenBank/DDBJ databases">
        <title>Sequencing the genomes of 1000 actinobacteria strains.</title>
        <authorList>
            <person name="Klenk H.-P."/>
        </authorList>
    </citation>
    <scope>NUCLEOTIDE SEQUENCE [LARGE SCALE GENOMIC DNA]</scope>
    <source>
        <strain evidence="5 6">DSM 43173</strain>
    </source>
</reference>
<evidence type="ECO:0000256" key="2">
    <source>
        <dbReference type="ARBA" id="ARBA00022723"/>
    </source>
</evidence>
<proteinExistence type="predicted"/>
<accession>A0ABR9LQZ3</accession>
<dbReference type="Gene3D" id="3.20.20.70">
    <property type="entry name" value="Aldolase class I"/>
    <property type="match status" value="1"/>
</dbReference>
<dbReference type="RefSeq" id="WP_192784242.1">
    <property type="nucleotide sequence ID" value="NZ_JADBEK010000001.1"/>
</dbReference>
<protein>
    <recommendedName>
        <fullName evidence="7">Radical SAM protein</fullName>
    </recommendedName>
</protein>
<comment type="caution">
    <text evidence="5">The sequence shown here is derived from an EMBL/GenBank/DDBJ whole genome shotgun (WGS) entry which is preliminary data.</text>
</comment>
<sequence length="326" mass="33987">MRRLTLADTERLRATPGASALLFITDRCPVGCRHCSVSAEADGAGITDWELFTEIVAGIAAVPELQAVAISGGEPFAERRGLSHAVSVLREAGKDVVVFTSGYWAPARPDSWITRTLSQVSTVVLSTDRFHPVGAARAALAARAIIDAGCHLIVQLLGEPGREPRLPGPLAAVAGAGAEVNVITPLRHGRGAGVFHPTPRRRCAEFGRCPLTRSPTIRYDGTVLGCCGEAVIAGGGPAALRSFADERGQVAAALRSLRASPVLQVVGAHGPGALAALPPFAALRDTRHADICRACWAAHDTAEAAPEARRMAVALAATIPEGRHGR</sequence>
<dbReference type="SFLD" id="SFLDS00029">
    <property type="entry name" value="Radical_SAM"/>
    <property type="match status" value="1"/>
</dbReference>
<dbReference type="Proteomes" id="UP000633509">
    <property type="component" value="Unassembled WGS sequence"/>
</dbReference>
<keyword evidence="6" id="KW-1185">Reference proteome</keyword>
<evidence type="ECO:0008006" key="7">
    <source>
        <dbReference type="Google" id="ProtNLM"/>
    </source>
</evidence>
<gene>
    <name evidence="5" type="ORF">H4W80_001339</name>
</gene>
<dbReference type="Pfam" id="PF13353">
    <property type="entry name" value="Fer4_12"/>
    <property type="match status" value="1"/>
</dbReference>
<keyword evidence="2" id="KW-0479">Metal-binding</keyword>
<evidence type="ECO:0000256" key="4">
    <source>
        <dbReference type="ARBA" id="ARBA00023014"/>
    </source>
</evidence>
<evidence type="ECO:0000313" key="5">
    <source>
        <dbReference type="EMBL" id="MBE1583081.1"/>
    </source>
</evidence>
<evidence type="ECO:0000313" key="6">
    <source>
        <dbReference type="Proteomes" id="UP000633509"/>
    </source>
</evidence>
<keyword evidence="1" id="KW-0949">S-adenosyl-L-methionine</keyword>
<dbReference type="SUPFAM" id="SSF102114">
    <property type="entry name" value="Radical SAM enzymes"/>
    <property type="match status" value="1"/>
</dbReference>
<evidence type="ECO:0000256" key="3">
    <source>
        <dbReference type="ARBA" id="ARBA00023004"/>
    </source>
</evidence>
<organism evidence="5 6">
    <name type="scientific">Nonomuraea angiospora</name>
    <dbReference type="NCBI Taxonomy" id="46172"/>
    <lineage>
        <taxon>Bacteria</taxon>
        <taxon>Bacillati</taxon>
        <taxon>Actinomycetota</taxon>
        <taxon>Actinomycetes</taxon>
        <taxon>Streptosporangiales</taxon>
        <taxon>Streptosporangiaceae</taxon>
        <taxon>Nonomuraea</taxon>
    </lineage>
</organism>
<dbReference type="EMBL" id="JADBEK010000001">
    <property type="protein sequence ID" value="MBE1583081.1"/>
    <property type="molecule type" value="Genomic_DNA"/>
</dbReference>
<dbReference type="InterPro" id="IPR013785">
    <property type="entry name" value="Aldolase_TIM"/>
</dbReference>
<dbReference type="InterPro" id="IPR058240">
    <property type="entry name" value="rSAM_sf"/>
</dbReference>
<keyword evidence="3" id="KW-0408">Iron</keyword>
<name>A0ABR9LQZ3_9ACTN</name>
<dbReference type="InterPro" id="IPR007197">
    <property type="entry name" value="rSAM"/>
</dbReference>
<evidence type="ECO:0000256" key="1">
    <source>
        <dbReference type="ARBA" id="ARBA00022691"/>
    </source>
</evidence>
<keyword evidence="4" id="KW-0411">Iron-sulfur</keyword>